<dbReference type="EMBL" id="OR420740">
    <property type="protein sequence ID" value="WMM95202.1"/>
    <property type="molecule type" value="Genomic_DNA"/>
</dbReference>
<name>A0AAX3ZVR4_9CAUD</name>
<proteinExistence type="predicted"/>
<keyword evidence="2" id="KW-1185">Reference proteome</keyword>
<sequence>MKYVTWNQFSLTSIQQAERRKQALEADGWRLIHSAVGCLTYSKDEVAS</sequence>
<dbReference type="Proteomes" id="UP001301566">
    <property type="component" value="Segment"/>
</dbReference>
<evidence type="ECO:0000313" key="1">
    <source>
        <dbReference type="EMBL" id="WMM95202.1"/>
    </source>
</evidence>
<gene>
    <name evidence="1" type="ORF">CRP114_gp3</name>
</gene>
<reference evidence="1 2" key="1">
    <citation type="submission" date="2023-08" db="EMBL/GenBank/DDBJ databases">
        <authorList>
            <person name="Du S."/>
            <person name="Wu Z."/>
            <person name="Wu Y."/>
            <person name="Yang M."/>
            <person name="Shao J."/>
            <person name="Liu H."/>
            <person name="Zhao Y."/>
            <person name="Zhang Z."/>
        </authorList>
    </citation>
    <scope>NUCLEOTIDE SEQUENCE [LARGE SCALE GENOMIC DNA]</scope>
</reference>
<evidence type="ECO:0000313" key="2">
    <source>
        <dbReference type="Proteomes" id="UP001301566"/>
    </source>
</evidence>
<accession>A0AAX3ZVR4</accession>
<organism evidence="1 2">
    <name type="scientific">Roseobacter phage CRP-114</name>
    <dbReference type="NCBI Taxonomy" id="3072842"/>
    <lineage>
        <taxon>Viruses</taxon>
        <taxon>Duplodnaviria</taxon>
        <taxon>Heunggongvirae</taxon>
        <taxon>Uroviricota</taxon>
        <taxon>Caudoviricetes</taxon>
        <taxon>Autographivirales</taxon>
        <taxon>Autographivirales incertae sedis</taxon>
        <taxon>Dynamenevirus</taxon>
        <taxon>Dynamenevirus CRP114</taxon>
    </lineage>
</organism>
<protein>
    <submittedName>
        <fullName evidence="1">Uncharacterized protein</fullName>
    </submittedName>
</protein>